<sequence>MAFMGFLTFVTASNTILLITGALSLPLYFSYFGTEAAVRFSLFLCVHSAILAAIPDVVKAAIPMLQLLSFAVLLFLPFNTAPTIVVWCYLKLLQCSEFALLFVEAIQVVLVVMYISQSFVNEIEDQPVIVKTSILAISGVAYILSIYLSYHLFTDIHSTHTETWCAGVAVILTILVLFICLYKEEGNQCIISDAAVVSLVMIFIVWAMKQERLMQENSLDVPSQWLQQVADNRSFLKVFLSMAKVSIAHATRVKRIFSVFISPTCLLLALMRIASVVGFVTLTPTFFHQKEDDEYSTLQEVDLQPHRKGLRPLYLRLIIIFVCTQVVVRTIASTTTDRQYLSQVTSFTDMLPGNRVWRIMQLLLVTTTYIYQMFKDEYQ</sequence>
<keyword evidence="1" id="KW-0812">Transmembrane</keyword>
<keyword evidence="1" id="KW-1133">Transmembrane helix</keyword>
<feature type="transmembrane region" description="Helical" evidence="1">
    <location>
        <begin position="40"/>
        <end position="58"/>
    </location>
</feature>
<feature type="transmembrane region" description="Helical" evidence="1">
    <location>
        <begin position="189"/>
        <end position="208"/>
    </location>
</feature>
<comment type="caution">
    <text evidence="2">The sequence shown here is derived from an EMBL/GenBank/DDBJ whole genome shotgun (WGS) entry which is preliminary data.</text>
</comment>
<dbReference type="EMBL" id="CALNXJ010000058">
    <property type="protein sequence ID" value="CAH3155605.1"/>
    <property type="molecule type" value="Genomic_DNA"/>
</dbReference>
<feature type="transmembrane region" description="Helical" evidence="1">
    <location>
        <begin position="161"/>
        <end position="182"/>
    </location>
</feature>
<gene>
    <name evidence="2" type="ORF">PMEA_00028121</name>
</gene>
<feature type="transmembrane region" description="Helical" evidence="1">
    <location>
        <begin position="256"/>
        <end position="280"/>
    </location>
</feature>
<dbReference type="AlphaFoldDB" id="A0AAU9XRA8"/>
<keyword evidence="1" id="KW-0472">Membrane</keyword>
<keyword evidence="3" id="KW-1185">Reference proteome</keyword>
<feature type="transmembrane region" description="Helical" evidence="1">
    <location>
        <begin position="313"/>
        <end position="332"/>
    </location>
</feature>
<dbReference type="Proteomes" id="UP001159428">
    <property type="component" value="Unassembled WGS sequence"/>
</dbReference>
<evidence type="ECO:0000256" key="1">
    <source>
        <dbReference type="SAM" id="Phobius"/>
    </source>
</evidence>
<feature type="transmembrane region" description="Helical" evidence="1">
    <location>
        <begin position="356"/>
        <end position="374"/>
    </location>
</feature>
<reference evidence="2 3" key="1">
    <citation type="submission" date="2022-05" db="EMBL/GenBank/DDBJ databases">
        <authorList>
            <consortium name="Genoscope - CEA"/>
            <person name="William W."/>
        </authorList>
    </citation>
    <scope>NUCLEOTIDE SEQUENCE [LARGE SCALE GENOMIC DNA]</scope>
</reference>
<evidence type="ECO:0000313" key="3">
    <source>
        <dbReference type="Proteomes" id="UP001159428"/>
    </source>
</evidence>
<name>A0AAU9XRA8_9CNID</name>
<protein>
    <submittedName>
        <fullName evidence="2">Uncharacterized protein</fullName>
    </submittedName>
</protein>
<accession>A0AAU9XRA8</accession>
<organism evidence="2 3">
    <name type="scientific">Pocillopora meandrina</name>
    <dbReference type="NCBI Taxonomy" id="46732"/>
    <lineage>
        <taxon>Eukaryota</taxon>
        <taxon>Metazoa</taxon>
        <taxon>Cnidaria</taxon>
        <taxon>Anthozoa</taxon>
        <taxon>Hexacorallia</taxon>
        <taxon>Scleractinia</taxon>
        <taxon>Astrocoeniina</taxon>
        <taxon>Pocilloporidae</taxon>
        <taxon>Pocillopora</taxon>
    </lineage>
</organism>
<feature type="transmembrane region" description="Helical" evidence="1">
    <location>
        <begin position="70"/>
        <end position="92"/>
    </location>
</feature>
<feature type="transmembrane region" description="Helical" evidence="1">
    <location>
        <begin position="98"/>
        <end position="116"/>
    </location>
</feature>
<feature type="transmembrane region" description="Helical" evidence="1">
    <location>
        <begin position="128"/>
        <end position="149"/>
    </location>
</feature>
<proteinExistence type="predicted"/>
<evidence type="ECO:0000313" key="2">
    <source>
        <dbReference type="EMBL" id="CAH3155605.1"/>
    </source>
</evidence>